<dbReference type="InterPro" id="IPR013762">
    <property type="entry name" value="Integrase-like_cat_sf"/>
</dbReference>
<evidence type="ECO:0000313" key="7">
    <source>
        <dbReference type="Proteomes" id="UP000655523"/>
    </source>
</evidence>
<reference evidence="6 7" key="1">
    <citation type="submission" date="2019-11" db="EMBL/GenBank/DDBJ databases">
        <title>Metabolism of dissolved organic matter in forest soils.</title>
        <authorList>
            <person name="Cyle K.T."/>
            <person name="Wilhelm R.C."/>
            <person name="Martinez C.E."/>
        </authorList>
    </citation>
    <scope>NUCLEOTIDE SEQUENCE [LARGE SCALE GENOMIC DNA]</scope>
    <source>
        <strain evidence="6 7">5N</strain>
    </source>
</reference>
<dbReference type="InterPro" id="IPR053876">
    <property type="entry name" value="Phage_int_M"/>
</dbReference>
<dbReference type="Gene3D" id="1.10.150.130">
    <property type="match status" value="1"/>
</dbReference>
<dbReference type="GO" id="GO:0015074">
    <property type="term" value="P:DNA integration"/>
    <property type="evidence" value="ECO:0007669"/>
    <property type="project" value="UniProtKB-KW"/>
</dbReference>
<dbReference type="Proteomes" id="UP000655523">
    <property type="component" value="Unassembled WGS sequence"/>
</dbReference>
<evidence type="ECO:0000256" key="2">
    <source>
        <dbReference type="ARBA" id="ARBA00022908"/>
    </source>
</evidence>
<dbReference type="Gene3D" id="1.10.443.10">
    <property type="entry name" value="Intergrase catalytic core"/>
    <property type="match status" value="1"/>
</dbReference>
<keyword evidence="3" id="KW-0238">DNA-binding</keyword>
<dbReference type="InterPro" id="IPR010998">
    <property type="entry name" value="Integrase_recombinase_N"/>
</dbReference>
<dbReference type="RefSeq" id="WP_172162639.1">
    <property type="nucleotide sequence ID" value="NZ_WOEZ01000043.1"/>
</dbReference>
<name>A0A972NK38_9BURK</name>
<dbReference type="AlphaFoldDB" id="A0A972NK38"/>
<dbReference type="EMBL" id="WOEZ01000043">
    <property type="protein sequence ID" value="NPT54831.1"/>
    <property type="molecule type" value="Genomic_DNA"/>
</dbReference>
<dbReference type="GO" id="GO:0003677">
    <property type="term" value="F:DNA binding"/>
    <property type="evidence" value="ECO:0007669"/>
    <property type="project" value="UniProtKB-KW"/>
</dbReference>
<keyword evidence="4" id="KW-0233">DNA recombination</keyword>
<dbReference type="InterPro" id="IPR002104">
    <property type="entry name" value="Integrase_catalytic"/>
</dbReference>
<evidence type="ECO:0000256" key="1">
    <source>
        <dbReference type="ARBA" id="ARBA00008857"/>
    </source>
</evidence>
<gene>
    <name evidence="6" type="ORF">GNZ13_09470</name>
</gene>
<comment type="caution">
    <text evidence="6">The sequence shown here is derived from an EMBL/GenBank/DDBJ whole genome shotgun (WGS) entry which is preliminary data.</text>
</comment>
<evidence type="ECO:0000256" key="3">
    <source>
        <dbReference type="ARBA" id="ARBA00023125"/>
    </source>
</evidence>
<keyword evidence="2" id="KW-0229">DNA integration</keyword>
<organism evidence="6 7">
    <name type="scientific">Paraburkholderia elongata</name>
    <dbReference type="NCBI Taxonomy" id="2675747"/>
    <lineage>
        <taxon>Bacteria</taxon>
        <taxon>Pseudomonadati</taxon>
        <taxon>Pseudomonadota</taxon>
        <taxon>Betaproteobacteria</taxon>
        <taxon>Burkholderiales</taxon>
        <taxon>Burkholderiaceae</taxon>
        <taxon>Paraburkholderia</taxon>
    </lineage>
</organism>
<dbReference type="PANTHER" id="PTHR30629">
    <property type="entry name" value="PROPHAGE INTEGRASE"/>
    <property type="match status" value="1"/>
</dbReference>
<proteinExistence type="inferred from homology"/>
<dbReference type="InterPro" id="IPR050808">
    <property type="entry name" value="Phage_Integrase"/>
</dbReference>
<evidence type="ECO:0000256" key="4">
    <source>
        <dbReference type="ARBA" id="ARBA00023172"/>
    </source>
</evidence>
<dbReference type="InterPro" id="IPR011010">
    <property type="entry name" value="DNA_brk_join_enz"/>
</dbReference>
<dbReference type="Pfam" id="PF00589">
    <property type="entry name" value="Phage_integrase"/>
    <property type="match status" value="1"/>
</dbReference>
<dbReference type="PANTHER" id="PTHR30629:SF2">
    <property type="entry name" value="PROPHAGE INTEGRASE INTS-RELATED"/>
    <property type="match status" value="1"/>
</dbReference>
<accession>A0A972NK38</accession>
<dbReference type="Pfam" id="PF22022">
    <property type="entry name" value="Phage_int_M"/>
    <property type="match status" value="1"/>
</dbReference>
<dbReference type="PROSITE" id="PS51898">
    <property type="entry name" value="TYR_RECOMBINASE"/>
    <property type="match status" value="1"/>
</dbReference>
<keyword evidence="7" id="KW-1185">Reference proteome</keyword>
<dbReference type="SUPFAM" id="SSF56349">
    <property type="entry name" value="DNA breaking-rejoining enzymes"/>
    <property type="match status" value="1"/>
</dbReference>
<dbReference type="GO" id="GO:0006310">
    <property type="term" value="P:DNA recombination"/>
    <property type="evidence" value="ECO:0007669"/>
    <property type="project" value="UniProtKB-KW"/>
</dbReference>
<sequence>MNARRRTRPDGLPGRVYEKGASYYWVRPDNRWIRLSKVLEGDLKMLERLAEEKRRFQPVFEGRGNLPAIISTYMDQKASTYAASYRDEWKRRGEGVRSYFRDWNVERIDAAAVEDFLLNNWPDKLPTQRAMKAWLSTFFSWAVRKKHATVNPTREVKVKKPKKRNVYIRDDHFLAIREWLLKYSFTLHEGTSQARKVTGTVPTGPMMQCMIDLCYLTCQRSTDIRTLTWDQIDNEAGVIHFLPSKTEDSSGEAVDWPLTPDINAVLSHAKLLAPAFGQKYVIRDRRGNPKTDQACRDAWEGAMARAGLADKPYTIKDIRAKAMTDARRAGYDLDALQVAGAHTDRSTTQGYIKSREVPVSTVVLHLPQGDAA</sequence>
<protein>
    <submittedName>
        <fullName evidence="6">Tyrosine-type recombinase/integrase</fullName>
    </submittedName>
</protein>
<feature type="domain" description="Tyr recombinase" evidence="5">
    <location>
        <begin position="180"/>
        <end position="364"/>
    </location>
</feature>
<evidence type="ECO:0000313" key="6">
    <source>
        <dbReference type="EMBL" id="NPT54831.1"/>
    </source>
</evidence>
<comment type="similarity">
    <text evidence="1">Belongs to the 'phage' integrase family.</text>
</comment>
<evidence type="ECO:0000259" key="5">
    <source>
        <dbReference type="PROSITE" id="PS51898"/>
    </source>
</evidence>